<evidence type="ECO:0000313" key="3">
    <source>
        <dbReference type="Proteomes" id="UP000177811"/>
    </source>
</evidence>
<dbReference type="Gene3D" id="3.60.21.10">
    <property type="match status" value="1"/>
</dbReference>
<accession>A0A1G2KWI0</accession>
<dbReference type="SUPFAM" id="SSF56300">
    <property type="entry name" value="Metallo-dependent phosphatases"/>
    <property type="match status" value="1"/>
</dbReference>
<reference evidence="2 3" key="1">
    <citation type="journal article" date="2016" name="Nat. Commun.">
        <title>Thousands of microbial genomes shed light on interconnected biogeochemical processes in an aquifer system.</title>
        <authorList>
            <person name="Anantharaman K."/>
            <person name="Brown C.T."/>
            <person name="Hug L.A."/>
            <person name="Sharon I."/>
            <person name="Castelle C.J."/>
            <person name="Probst A.J."/>
            <person name="Thomas B.C."/>
            <person name="Singh A."/>
            <person name="Wilkins M.J."/>
            <person name="Karaoz U."/>
            <person name="Brodie E.L."/>
            <person name="Williams K.H."/>
            <person name="Hubbard S.S."/>
            <person name="Banfield J.F."/>
        </authorList>
    </citation>
    <scope>NUCLEOTIDE SEQUENCE [LARGE SCALE GENOMIC DNA]</scope>
</reference>
<dbReference type="InterPro" id="IPR004843">
    <property type="entry name" value="Calcineurin-like_PHP"/>
</dbReference>
<dbReference type="GO" id="GO:0016791">
    <property type="term" value="F:phosphatase activity"/>
    <property type="evidence" value="ECO:0007669"/>
    <property type="project" value="TreeGrafter"/>
</dbReference>
<dbReference type="Proteomes" id="UP000177811">
    <property type="component" value="Unassembled WGS sequence"/>
</dbReference>
<dbReference type="GO" id="GO:0005737">
    <property type="term" value="C:cytoplasm"/>
    <property type="evidence" value="ECO:0007669"/>
    <property type="project" value="TreeGrafter"/>
</dbReference>
<protein>
    <recommendedName>
        <fullName evidence="1">Calcineurin-like phosphoesterase domain-containing protein</fullName>
    </recommendedName>
</protein>
<dbReference type="InterPro" id="IPR029052">
    <property type="entry name" value="Metallo-depent_PP-like"/>
</dbReference>
<dbReference type="Pfam" id="PF00149">
    <property type="entry name" value="Metallophos"/>
    <property type="match status" value="1"/>
</dbReference>
<evidence type="ECO:0000259" key="1">
    <source>
        <dbReference type="Pfam" id="PF00149"/>
    </source>
</evidence>
<comment type="caution">
    <text evidence="2">The sequence shown here is derived from an EMBL/GenBank/DDBJ whole genome shotgun (WGS) entry which is preliminary data.</text>
</comment>
<dbReference type="EMBL" id="MHQL01000009">
    <property type="protein sequence ID" value="OHA03763.1"/>
    <property type="molecule type" value="Genomic_DNA"/>
</dbReference>
<dbReference type="Gene3D" id="3.40.50.300">
    <property type="entry name" value="P-loop containing nucleotide triphosphate hydrolases"/>
    <property type="match status" value="1"/>
</dbReference>
<dbReference type="Pfam" id="PF13671">
    <property type="entry name" value="AAA_33"/>
    <property type="match status" value="1"/>
</dbReference>
<feature type="domain" description="Calcineurin-like phosphoesterase" evidence="1">
    <location>
        <begin position="360"/>
        <end position="550"/>
    </location>
</feature>
<dbReference type="InterPro" id="IPR027417">
    <property type="entry name" value="P-loop_NTPase"/>
</dbReference>
<dbReference type="SUPFAM" id="SSF52540">
    <property type="entry name" value="P-loop containing nucleoside triphosphate hydrolases"/>
    <property type="match status" value="1"/>
</dbReference>
<sequence>MRSNSEMPKQSEKHVSPEAHEQFREIIIGKKTLVLLAGLPGSGKSTFAMTHFPLDAIISTDRIREEFSNNSRNQLVSDAAFTLARKITEERLGRGEIAVIDAQNLSENTRAQFYQVAEATGAKIVAFFLNTSVAESVEQNKKRGKDVGASYIKRRRGVYATARRSLEKNPHVSEVHVVEHDDADTTHIVLPEDDREAWEADQELLKEARVSQAMLGAAETGFISKERLPSEGTKIIEAGSVMFVEASMGDAARDRISENFLSHQIIDAESVARRIHADITDDAVSDVMAFILRQRIHHNLTTVVLYPKEFRGIGGLQRTIGSAEERRSIHIPQIFSDADDMAFVRDVVVQRNAKDDEPLFLVGDVQGCYRAMREFAGRIRKENVSAKEEREDASQRKIVFVGDMADRGPYDAESVIYITALVRSGRAILVKGNHDENLLKGLKGEAISSGETNETVRELRKRLSPGSIQKIIEMLERAPYYEEWKHLVVVHASLPRIPRQGEVVPDWETHSMTHGARSGAFVGGRAEVWKLPNTVAHDPEVLVVGGHTHEEEPMMERISGTAVLDAGVELKGTLWGMYYPELELASAEEPSVIKLYEMLKGEKLPEGENLLLFVEYLRQQGLVEVKRGDGEYAGLTLVTYSGVTELGSLWDQYPVLRNFRGLILDGAGMPVARPFKKTHKAGDEIPLEKLTMVPEKVFEKVNGSMGITYFWGGRWRVATKFSFQNEDYTKPSEEMLAGMDISALDSSKTYLFEIILPNDSHLVDYGGRRELILLNSIDTATGSEASWEEVAGTAKKLGAHTARDMTEEFPGMSIADIYAFAQKEGNLKNLEGLMARYRNEQGEMETVKVKTREYDDKKFVRDRLDWEDIIDAFNVSTMSIPEEAFERLLQYNFDNAFARAALETRVLWIKDEYQKIVSEAREFLFSPLTTAQRVFEEAEPVEGKRRAVEKALRAAVPQLLKLLEGRRGEEGKGEMNAFMGFLRGLIEGGGNPEEKLVKHALAKIRGQIGEETKRRGKNSFLVTPGA</sequence>
<evidence type="ECO:0000313" key="2">
    <source>
        <dbReference type="EMBL" id="OHA03763.1"/>
    </source>
</evidence>
<proteinExistence type="predicted"/>
<gene>
    <name evidence="2" type="ORF">A3C16_03320</name>
</gene>
<dbReference type="PANTHER" id="PTHR42850">
    <property type="entry name" value="METALLOPHOSPHOESTERASE"/>
    <property type="match status" value="1"/>
</dbReference>
<organism evidence="2 3">
    <name type="scientific">Candidatus Sungbacteria bacterium RIFCSPHIGHO2_02_FULL_51_29</name>
    <dbReference type="NCBI Taxonomy" id="1802273"/>
    <lineage>
        <taxon>Bacteria</taxon>
        <taxon>Candidatus Sungiibacteriota</taxon>
    </lineage>
</organism>
<dbReference type="PANTHER" id="PTHR42850:SF7">
    <property type="entry name" value="BIS(5'-NUCLEOSYL)-TETRAPHOSPHATASE PRPE [ASYMMETRICAL]"/>
    <property type="match status" value="1"/>
</dbReference>
<name>A0A1G2KWI0_9BACT</name>
<dbReference type="InterPro" id="IPR050126">
    <property type="entry name" value="Ap4A_hydrolase"/>
</dbReference>
<dbReference type="AlphaFoldDB" id="A0A1G2KWI0"/>